<dbReference type="OrthoDB" id="165447at2759"/>
<accession>A0A9K3PSR0</accession>
<comment type="caution">
    <text evidence="1">The sequence shown here is derived from an EMBL/GenBank/DDBJ whole genome shotgun (WGS) entry which is preliminary data.</text>
</comment>
<dbReference type="EMBL" id="JAGRRH010000014">
    <property type="protein sequence ID" value="KAG7358001.1"/>
    <property type="molecule type" value="Genomic_DNA"/>
</dbReference>
<evidence type="ECO:0000313" key="1">
    <source>
        <dbReference type="EMBL" id="KAG7358001.1"/>
    </source>
</evidence>
<sequence length="649" mass="72318">MATPAQPLNFVAFQYQGELPEVLKEGEVCSVRMIEDNYMRDVPLFIRGHLVKQGRRFEKFVSGEKFSPSRSSRKRLKLYVTGPPGCGKTAFSTLLAHRYAAGLTKASRNTIPAGIAATTATSSSLPAPPTTPTLATIAKEKRVLMILFRVQDPCNIIIIEGQKSKTLCNALHHGNVVALVEQVLQEATNPFDLCFLDGVRTSLDPCTALMGMLTSHTGDERKIKRIVFTTSSQFDLRAGDVQMGIDRAYEELKFDSFTQGDYKSAISNQPFLNRLLNSKPDIMKDILHFKTKGTPIPWAEQVDDEEECIEDGISEGEEKAEESNEYGTNDDAMKSFVAVAANLAVAQQYFDHKYFYAGGSARFMFEFTTFGVKDSLDTLFAKIKGDEWEEFASPTISYKAPHSVNTIMQQFKGRTATVSRYVLFEAYEKMEGKLVSAVKTAAEHSDNPALKGWAFELEQLHTIKTVFKNNSTKNSVKKKLISKEGLCFQPVENGEVSFDGKKLSNSPETEFESGTIIWCMKWNQGCFDAAFFKDEVLLTLQFTVGGDHSLKVQYISDLKNAIENSLEKEIKAFHHVAVVGGNASAFDNFRFKDPEGVGRNGAGWNLDFTVKTHKASPLVPKDIMEPGRDQFEAAHLCDTNVYTRKRAHS</sequence>
<proteinExistence type="predicted"/>
<dbReference type="Proteomes" id="UP000693970">
    <property type="component" value="Unassembled WGS sequence"/>
</dbReference>
<evidence type="ECO:0000313" key="2">
    <source>
        <dbReference type="Proteomes" id="UP000693970"/>
    </source>
</evidence>
<reference evidence="1" key="2">
    <citation type="submission" date="2021-04" db="EMBL/GenBank/DDBJ databases">
        <authorList>
            <person name="Podell S."/>
        </authorList>
    </citation>
    <scope>NUCLEOTIDE SEQUENCE</scope>
    <source>
        <strain evidence="1">Hildebrandi</strain>
    </source>
</reference>
<protein>
    <submittedName>
        <fullName evidence="1">Uncharacterized protein</fullName>
    </submittedName>
</protein>
<gene>
    <name evidence="1" type="ORF">IV203_014588</name>
</gene>
<organism evidence="1 2">
    <name type="scientific">Nitzschia inconspicua</name>
    <dbReference type="NCBI Taxonomy" id="303405"/>
    <lineage>
        <taxon>Eukaryota</taxon>
        <taxon>Sar</taxon>
        <taxon>Stramenopiles</taxon>
        <taxon>Ochrophyta</taxon>
        <taxon>Bacillariophyta</taxon>
        <taxon>Bacillariophyceae</taxon>
        <taxon>Bacillariophycidae</taxon>
        <taxon>Bacillariales</taxon>
        <taxon>Bacillariaceae</taxon>
        <taxon>Nitzschia</taxon>
    </lineage>
</organism>
<keyword evidence="2" id="KW-1185">Reference proteome</keyword>
<name>A0A9K3PSR0_9STRA</name>
<reference evidence="1" key="1">
    <citation type="journal article" date="2021" name="Sci. Rep.">
        <title>Diploid genomic architecture of Nitzschia inconspicua, an elite biomass production diatom.</title>
        <authorList>
            <person name="Oliver A."/>
            <person name="Podell S."/>
            <person name="Pinowska A."/>
            <person name="Traller J.C."/>
            <person name="Smith S.R."/>
            <person name="McClure R."/>
            <person name="Beliaev A."/>
            <person name="Bohutskyi P."/>
            <person name="Hill E.A."/>
            <person name="Rabines A."/>
            <person name="Zheng H."/>
            <person name="Allen L.Z."/>
            <person name="Kuo A."/>
            <person name="Grigoriev I.V."/>
            <person name="Allen A.E."/>
            <person name="Hazlebeck D."/>
            <person name="Allen E.E."/>
        </authorList>
    </citation>
    <scope>NUCLEOTIDE SEQUENCE</scope>
    <source>
        <strain evidence="1">Hildebrandi</strain>
    </source>
</reference>
<dbReference type="AlphaFoldDB" id="A0A9K3PSR0"/>